<dbReference type="InterPro" id="IPR036388">
    <property type="entry name" value="WH-like_DNA-bd_sf"/>
</dbReference>
<gene>
    <name evidence="7" type="ORF">EXU48_06455</name>
</gene>
<evidence type="ECO:0000259" key="6">
    <source>
        <dbReference type="SMART" id="SM01043"/>
    </source>
</evidence>
<dbReference type="Gene3D" id="1.10.10.10">
    <property type="entry name" value="Winged helix-like DNA-binding domain superfamily/Winged helix DNA-binding domain"/>
    <property type="match status" value="1"/>
</dbReference>
<evidence type="ECO:0000256" key="3">
    <source>
        <dbReference type="ARBA" id="ARBA00023125"/>
    </source>
</evidence>
<comment type="similarity">
    <text evidence="1">Belongs to the AfsR/DnrI/RedD regulatory family.</text>
</comment>
<evidence type="ECO:0000256" key="1">
    <source>
        <dbReference type="ARBA" id="ARBA00005820"/>
    </source>
</evidence>
<evidence type="ECO:0000313" key="8">
    <source>
        <dbReference type="Proteomes" id="UP000504882"/>
    </source>
</evidence>
<dbReference type="Pfam" id="PF03704">
    <property type="entry name" value="BTAD"/>
    <property type="match status" value="1"/>
</dbReference>
<dbReference type="InterPro" id="IPR051677">
    <property type="entry name" value="AfsR-DnrI-RedD_regulator"/>
</dbReference>
<comment type="caution">
    <text evidence="7">The sequence shown here is derived from an EMBL/GenBank/DDBJ whole genome shotgun (WGS) entry which is preliminary data.</text>
</comment>
<dbReference type="InterPro" id="IPR011990">
    <property type="entry name" value="TPR-like_helical_dom_sf"/>
</dbReference>
<dbReference type="InterPro" id="IPR016032">
    <property type="entry name" value="Sig_transdc_resp-reg_C-effctor"/>
</dbReference>
<evidence type="ECO:0000256" key="4">
    <source>
        <dbReference type="ARBA" id="ARBA00023163"/>
    </source>
</evidence>
<feature type="domain" description="OmpR/PhoB-type" evidence="5">
    <location>
        <begin position="21"/>
        <end position="96"/>
    </location>
</feature>
<evidence type="ECO:0000259" key="5">
    <source>
        <dbReference type="SMART" id="SM00862"/>
    </source>
</evidence>
<dbReference type="EMBL" id="SMNA01000003">
    <property type="protein sequence ID" value="TDE96181.1"/>
    <property type="molecule type" value="Genomic_DNA"/>
</dbReference>
<dbReference type="InterPro" id="IPR001867">
    <property type="entry name" value="OmpR/PhoB-type_DNA-bd"/>
</dbReference>
<dbReference type="SMART" id="SM00862">
    <property type="entry name" value="Trans_reg_C"/>
    <property type="match status" value="1"/>
</dbReference>
<evidence type="ECO:0000313" key="7">
    <source>
        <dbReference type="EMBL" id="TDE96181.1"/>
    </source>
</evidence>
<dbReference type="GO" id="GO:0003677">
    <property type="term" value="F:DNA binding"/>
    <property type="evidence" value="ECO:0007669"/>
    <property type="project" value="UniProtKB-KW"/>
</dbReference>
<dbReference type="InterPro" id="IPR005158">
    <property type="entry name" value="BTAD"/>
</dbReference>
<sequence>MHDGAGVRVQLCGTFAVELAGRSHADDFASRQARLLFAFLVLNRPQPMPRDVLVDALWGDAPPAAAANALTVLISRLRTALGADLIRGRAELAIVLPEPAHVDVDRAVAALHRAESAVAARRWDRAWYASLAALFVSRRTLMPGADAEWLEGWRRRLADVRLRALECYAQTCLGIDHSELPAAQRSARELVELAPLRETGHLLLMRALAAGGNEAEALACYGRLRLILAEELGTEPGPAVQRYYQQLLH</sequence>
<accession>A0ABY2E8P1</accession>
<proteinExistence type="inferred from homology"/>
<keyword evidence="2" id="KW-0805">Transcription regulation</keyword>
<dbReference type="SUPFAM" id="SSF48452">
    <property type="entry name" value="TPR-like"/>
    <property type="match status" value="1"/>
</dbReference>
<dbReference type="PANTHER" id="PTHR35807">
    <property type="entry name" value="TRANSCRIPTIONAL REGULATOR REDD-RELATED"/>
    <property type="match status" value="1"/>
</dbReference>
<keyword evidence="4" id="KW-0804">Transcription</keyword>
<name>A0ABY2E8P1_9MICO</name>
<evidence type="ECO:0000256" key="2">
    <source>
        <dbReference type="ARBA" id="ARBA00023015"/>
    </source>
</evidence>
<dbReference type="SMART" id="SM01043">
    <property type="entry name" value="BTAD"/>
    <property type="match status" value="1"/>
</dbReference>
<dbReference type="Proteomes" id="UP000504882">
    <property type="component" value="Unassembled WGS sequence"/>
</dbReference>
<keyword evidence="3 7" id="KW-0238">DNA-binding</keyword>
<reference evidence="7 8" key="1">
    <citation type="submission" date="2019-03" db="EMBL/GenBank/DDBJ databases">
        <title>Genomic features of bacteria from cold environments.</title>
        <authorList>
            <person name="Shen L."/>
        </authorList>
    </citation>
    <scope>NUCLEOTIDE SEQUENCE [LARGE SCALE GENOMIC DNA]</scope>
    <source>
        <strain evidence="8">T3246-1</strain>
    </source>
</reference>
<protein>
    <submittedName>
        <fullName evidence="7">DNA-binding protein</fullName>
    </submittedName>
</protein>
<organism evidence="7 8">
    <name type="scientific">Occultella glacieicola</name>
    <dbReference type="NCBI Taxonomy" id="2518684"/>
    <lineage>
        <taxon>Bacteria</taxon>
        <taxon>Bacillati</taxon>
        <taxon>Actinomycetota</taxon>
        <taxon>Actinomycetes</taxon>
        <taxon>Micrococcales</taxon>
        <taxon>Ruaniaceae</taxon>
        <taxon>Occultella</taxon>
    </lineage>
</organism>
<keyword evidence="8" id="KW-1185">Reference proteome</keyword>
<dbReference type="SUPFAM" id="SSF46894">
    <property type="entry name" value="C-terminal effector domain of the bipartite response regulators"/>
    <property type="match status" value="1"/>
</dbReference>
<dbReference type="Gene3D" id="1.25.40.10">
    <property type="entry name" value="Tetratricopeptide repeat domain"/>
    <property type="match status" value="1"/>
</dbReference>
<feature type="domain" description="Bacterial transcriptional activator" evidence="6">
    <location>
        <begin position="102"/>
        <end position="248"/>
    </location>
</feature>
<dbReference type="PANTHER" id="PTHR35807:SF1">
    <property type="entry name" value="TRANSCRIPTIONAL REGULATOR REDD"/>
    <property type="match status" value="1"/>
</dbReference>
<dbReference type="Pfam" id="PF00486">
    <property type="entry name" value="Trans_reg_C"/>
    <property type="match status" value="1"/>
</dbReference>